<feature type="transmembrane region" description="Helical" evidence="6">
    <location>
        <begin position="39"/>
        <end position="59"/>
    </location>
</feature>
<evidence type="ECO:0000256" key="6">
    <source>
        <dbReference type="SAM" id="Phobius"/>
    </source>
</evidence>
<comment type="subcellular location">
    <subcellularLocation>
        <location evidence="1">Membrane</location>
        <topology evidence="1">Multi-pass membrane protein</topology>
    </subcellularLocation>
</comment>
<dbReference type="OMA" id="RWWHERR"/>
<dbReference type="STRING" id="69332.A0A388MAG7"/>
<evidence type="ECO:0008006" key="9">
    <source>
        <dbReference type="Google" id="ProtNLM"/>
    </source>
</evidence>
<keyword evidence="5 6" id="KW-0472">Membrane</keyword>
<evidence type="ECO:0000256" key="1">
    <source>
        <dbReference type="ARBA" id="ARBA00004141"/>
    </source>
</evidence>
<dbReference type="GO" id="GO:0016020">
    <property type="term" value="C:membrane"/>
    <property type="evidence" value="ECO:0007669"/>
    <property type="project" value="UniProtKB-SubCell"/>
</dbReference>
<dbReference type="InterPro" id="IPR044991">
    <property type="entry name" value="TET_plant"/>
</dbReference>
<keyword evidence="4 6" id="KW-1133">Transmembrane helix</keyword>
<keyword evidence="3 6" id="KW-0812">Transmembrane</keyword>
<accession>A0A388MAG7</accession>
<evidence type="ECO:0000256" key="4">
    <source>
        <dbReference type="ARBA" id="ARBA00022989"/>
    </source>
</evidence>
<proteinExistence type="inferred from homology"/>
<dbReference type="Gramene" id="GBG91493">
    <property type="protein sequence ID" value="GBG91493"/>
    <property type="gene ID" value="CBR_g52449"/>
</dbReference>
<dbReference type="PANTHER" id="PTHR32191">
    <property type="entry name" value="TETRASPANIN-8-RELATED"/>
    <property type="match status" value="1"/>
</dbReference>
<comment type="caution">
    <text evidence="7">The sequence shown here is derived from an EMBL/GenBank/DDBJ whole genome shotgun (WGS) entry which is preliminary data.</text>
</comment>
<protein>
    <recommendedName>
        <fullName evidence="9">Tetraspanin</fullName>
    </recommendedName>
</protein>
<dbReference type="GO" id="GO:0009734">
    <property type="term" value="P:auxin-activated signaling pathway"/>
    <property type="evidence" value="ECO:0007669"/>
    <property type="project" value="InterPro"/>
</dbReference>
<evidence type="ECO:0000256" key="2">
    <source>
        <dbReference type="ARBA" id="ARBA00006840"/>
    </source>
</evidence>
<dbReference type="Proteomes" id="UP000265515">
    <property type="component" value="Unassembled WGS sequence"/>
</dbReference>
<evidence type="ECO:0000256" key="5">
    <source>
        <dbReference type="ARBA" id="ARBA00023136"/>
    </source>
</evidence>
<evidence type="ECO:0000313" key="7">
    <source>
        <dbReference type="EMBL" id="GBG91493.1"/>
    </source>
</evidence>
<dbReference type="OrthoDB" id="620353at2759"/>
<feature type="transmembrane region" description="Helical" evidence="6">
    <location>
        <begin position="71"/>
        <end position="94"/>
    </location>
</feature>
<comment type="similarity">
    <text evidence="2">Belongs to the tetraspanin (TM4SF) family.</text>
</comment>
<dbReference type="EMBL" id="BFEA01000912">
    <property type="protein sequence ID" value="GBG91493.1"/>
    <property type="molecule type" value="Genomic_DNA"/>
</dbReference>
<name>A0A388MAG7_CHABU</name>
<feature type="transmembrane region" description="Helical" evidence="6">
    <location>
        <begin position="236"/>
        <end position="256"/>
    </location>
</feature>
<evidence type="ECO:0000313" key="8">
    <source>
        <dbReference type="Proteomes" id="UP000265515"/>
    </source>
</evidence>
<keyword evidence="8" id="KW-1185">Reference proteome</keyword>
<dbReference type="AlphaFoldDB" id="A0A388MAG7"/>
<sequence>MRAERRKLSIVVLAMASILMIGGICEGGIWPEKAAACERFLITMILFIASALFLTAVSLRLPPDNGVRRIVAVYVLFYLLSILSIAVAIFGLVVSSRGGRGHEVQGKGYTEFQLGNHSNWWRDRVRDPGTWETIKSCLMKRDECSKLYSQPPDWKTNLVMLNGLQSGCCKPPDVCGFAEISRTRSVYNKPGYKSAIFDGDKDCMRFVNEEEKCFNCDSRKAAFLDTMRSSWRTMSIISFVVGLLLLLTGSAELGCFDDELRASKIWNCN</sequence>
<dbReference type="Pfam" id="PF00335">
    <property type="entry name" value="Tetraspanin"/>
    <property type="match status" value="1"/>
</dbReference>
<dbReference type="InterPro" id="IPR018499">
    <property type="entry name" value="Tetraspanin/Peripherin"/>
</dbReference>
<reference evidence="7 8" key="1">
    <citation type="journal article" date="2018" name="Cell">
        <title>The Chara Genome: Secondary Complexity and Implications for Plant Terrestrialization.</title>
        <authorList>
            <person name="Nishiyama T."/>
            <person name="Sakayama H."/>
            <person name="Vries J.D."/>
            <person name="Buschmann H."/>
            <person name="Saint-Marcoux D."/>
            <person name="Ullrich K.K."/>
            <person name="Haas F.B."/>
            <person name="Vanderstraeten L."/>
            <person name="Becker D."/>
            <person name="Lang D."/>
            <person name="Vosolsobe S."/>
            <person name="Rombauts S."/>
            <person name="Wilhelmsson P.K.I."/>
            <person name="Janitza P."/>
            <person name="Kern R."/>
            <person name="Heyl A."/>
            <person name="Rumpler F."/>
            <person name="Villalobos L.I.A.C."/>
            <person name="Clay J.M."/>
            <person name="Skokan R."/>
            <person name="Toyoda A."/>
            <person name="Suzuki Y."/>
            <person name="Kagoshima H."/>
            <person name="Schijlen E."/>
            <person name="Tajeshwar N."/>
            <person name="Catarino B."/>
            <person name="Hetherington A.J."/>
            <person name="Saltykova A."/>
            <person name="Bonnot C."/>
            <person name="Breuninger H."/>
            <person name="Symeonidi A."/>
            <person name="Radhakrishnan G.V."/>
            <person name="Van Nieuwerburgh F."/>
            <person name="Deforce D."/>
            <person name="Chang C."/>
            <person name="Karol K.G."/>
            <person name="Hedrich R."/>
            <person name="Ulvskov P."/>
            <person name="Glockner G."/>
            <person name="Delwiche C.F."/>
            <person name="Petrasek J."/>
            <person name="Van de Peer Y."/>
            <person name="Friml J."/>
            <person name="Beilby M."/>
            <person name="Dolan L."/>
            <person name="Kohara Y."/>
            <person name="Sugano S."/>
            <person name="Fujiyama A."/>
            <person name="Delaux P.-M."/>
            <person name="Quint M."/>
            <person name="TheiBen G."/>
            <person name="Hagemann M."/>
            <person name="Harholt J."/>
            <person name="Dunand C."/>
            <person name="Zachgo S."/>
            <person name="Langdale J."/>
            <person name="Maumus F."/>
            <person name="Straeten D.V.D."/>
            <person name="Gould S.B."/>
            <person name="Rensing S.A."/>
        </authorList>
    </citation>
    <scope>NUCLEOTIDE SEQUENCE [LARGE SCALE GENOMIC DNA]</scope>
    <source>
        <strain evidence="7 8">S276</strain>
    </source>
</reference>
<evidence type="ECO:0000256" key="3">
    <source>
        <dbReference type="ARBA" id="ARBA00022692"/>
    </source>
</evidence>
<organism evidence="7 8">
    <name type="scientific">Chara braunii</name>
    <name type="common">Braun's stonewort</name>
    <dbReference type="NCBI Taxonomy" id="69332"/>
    <lineage>
        <taxon>Eukaryota</taxon>
        <taxon>Viridiplantae</taxon>
        <taxon>Streptophyta</taxon>
        <taxon>Charophyceae</taxon>
        <taxon>Charales</taxon>
        <taxon>Characeae</taxon>
        <taxon>Chara</taxon>
    </lineage>
</organism>
<gene>
    <name evidence="7" type="ORF">CBR_g52449</name>
</gene>